<organism evidence="1 2">
    <name type="scientific">Cyanidiococcus yangmingshanensis</name>
    <dbReference type="NCBI Taxonomy" id="2690220"/>
    <lineage>
        <taxon>Eukaryota</taxon>
        <taxon>Rhodophyta</taxon>
        <taxon>Bangiophyceae</taxon>
        <taxon>Cyanidiales</taxon>
        <taxon>Cyanidiaceae</taxon>
        <taxon>Cyanidiococcus</taxon>
    </lineage>
</organism>
<evidence type="ECO:0008006" key="3">
    <source>
        <dbReference type="Google" id="ProtNLM"/>
    </source>
</evidence>
<dbReference type="InterPro" id="IPR023214">
    <property type="entry name" value="HAD_sf"/>
</dbReference>
<dbReference type="InterPro" id="IPR036412">
    <property type="entry name" value="HAD-like_sf"/>
</dbReference>
<gene>
    <name evidence="1" type="ORF">F1559_002198</name>
</gene>
<protein>
    <recommendedName>
        <fullName evidence="3">HAD family hydrolase</fullName>
    </recommendedName>
</protein>
<comment type="caution">
    <text evidence="1">The sequence shown here is derived from an EMBL/GenBank/DDBJ whole genome shotgun (WGS) entry which is preliminary data.</text>
</comment>
<name>A0A7J7IM67_9RHOD</name>
<dbReference type="EMBL" id="VWRR01000005">
    <property type="protein sequence ID" value="KAF6003830.1"/>
    <property type="molecule type" value="Genomic_DNA"/>
</dbReference>
<dbReference type="SUPFAM" id="SSF56784">
    <property type="entry name" value="HAD-like"/>
    <property type="match status" value="1"/>
</dbReference>
<dbReference type="AlphaFoldDB" id="A0A7J7IM67"/>
<evidence type="ECO:0000313" key="1">
    <source>
        <dbReference type="EMBL" id="KAF6003830.1"/>
    </source>
</evidence>
<evidence type="ECO:0000313" key="2">
    <source>
        <dbReference type="Proteomes" id="UP000530660"/>
    </source>
</evidence>
<reference evidence="1 2" key="1">
    <citation type="journal article" date="2020" name="J. Phycol.">
        <title>Comparative genome analysis reveals Cyanidiococcus gen. nov., a new extremophilic red algal genus sister to Cyanidioschyzon (Cyanidioschyzonaceae, Rhodophyta).</title>
        <authorList>
            <person name="Liu S.-L."/>
            <person name="Chiang Y.-R."/>
            <person name="Yoon H.S."/>
            <person name="Fu H.-Y."/>
        </authorList>
    </citation>
    <scope>NUCLEOTIDE SEQUENCE [LARGE SCALE GENOMIC DNA]</scope>
    <source>
        <strain evidence="1 2">THAL066</strain>
    </source>
</reference>
<accession>A0A7J7IM67</accession>
<dbReference type="Proteomes" id="UP000530660">
    <property type="component" value="Unassembled WGS sequence"/>
</dbReference>
<dbReference type="Gene3D" id="3.40.50.1000">
    <property type="entry name" value="HAD superfamily/HAD-like"/>
    <property type="match status" value="1"/>
</dbReference>
<sequence length="217" mass="24999">MRAFFWCECWLRSVSCQERGERRPRPLTVGEIAANWKSVLHDRLLRDWALEPAFLIELFGAVRDAWIARDKQSWLALNAIYPGVVDALNLSQEPVYVVTTKQERFVSLILENAGIRQDRIPSANVYGLERGLTKITAIKEILRREQEKHGDHTRKVIVHFVEDRLEALEAASISLLGAPVTYHLATWGYNDPAQRARAEKHPFIELLDLPTFTMKMH</sequence>
<proteinExistence type="predicted"/>
<dbReference type="OrthoDB" id="417952at2759"/>
<keyword evidence="2" id="KW-1185">Reference proteome</keyword>